<feature type="domain" description="Major facilitator superfamily (MFS) profile" evidence="5">
    <location>
        <begin position="171"/>
        <end position="396"/>
    </location>
</feature>
<evidence type="ECO:0000313" key="6">
    <source>
        <dbReference type="EMBL" id="MCV3273875.1"/>
    </source>
</evidence>
<feature type="transmembrane region" description="Helical" evidence="4">
    <location>
        <begin position="220"/>
        <end position="243"/>
    </location>
</feature>
<keyword evidence="7" id="KW-1185">Reference proteome</keyword>
<evidence type="ECO:0000256" key="4">
    <source>
        <dbReference type="SAM" id="Phobius"/>
    </source>
</evidence>
<dbReference type="Gene3D" id="1.20.1250.20">
    <property type="entry name" value="MFS general substrate transporter like domains"/>
    <property type="match status" value="1"/>
</dbReference>
<gene>
    <name evidence="6" type="ORF">MUB52_20770</name>
</gene>
<dbReference type="PANTHER" id="PTHR23534:SF1">
    <property type="entry name" value="MAJOR FACILITATOR SUPERFAMILY PROTEIN"/>
    <property type="match status" value="1"/>
</dbReference>
<evidence type="ECO:0000256" key="3">
    <source>
        <dbReference type="ARBA" id="ARBA00023136"/>
    </source>
</evidence>
<feature type="transmembrane region" description="Helical" evidence="4">
    <location>
        <begin position="255"/>
        <end position="274"/>
    </location>
</feature>
<feature type="transmembrane region" description="Helical" evidence="4">
    <location>
        <begin position="52"/>
        <end position="69"/>
    </location>
</feature>
<evidence type="ECO:0000259" key="5">
    <source>
        <dbReference type="PROSITE" id="PS50850"/>
    </source>
</evidence>
<comment type="caution">
    <text evidence="6">The sequence shown here is derived from an EMBL/GenBank/DDBJ whole genome shotgun (WGS) entry which is preliminary data.</text>
</comment>
<accession>A0ABT3BK05</accession>
<feature type="transmembrane region" description="Helical" evidence="4">
    <location>
        <begin position="133"/>
        <end position="156"/>
    </location>
</feature>
<feature type="transmembrane region" description="Helical" evidence="4">
    <location>
        <begin position="345"/>
        <end position="364"/>
    </location>
</feature>
<dbReference type="RefSeq" id="WP_263846081.1">
    <property type="nucleotide sequence ID" value="NZ_JALIEB010000021.1"/>
</dbReference>
<feature type="transmembrane region" description="Helical" evidence="4">
    <location>
        <begin position="168"/>
        <end position="187"/>
    </location>
</feature>
<keyword evidence="2 4" id="KW-1133">Transmembrane helix</keyword>
<sequence length="396" mass="40713">MSLVTMFRNRDFTGLILANTILGAAFPIQLILGGLAGLTLAPTATLATLPSSVQTLAGMLAAAPLSLVMGRFGRRAGFVLGGVMTFAGGILAAQALYSQSFVLLCAAHFLMGAGWSSFQYFRFAAGEVIDINWRPVAISLMLSSLLIAAVVGPQIFVVAKDALAPVPFAGAYAATALIALLGLLPLAGVRMPPPNRDADSLFSKSFAALGALRHRPIRRAVAIAAVSQGVMVLLMVPTPIAMVGCGFSEASASDVVRWHIVAMFAPSFITGFLIKRFGAQTIAISGLLITGLAAGAAALGTSTIHFYGSLIVLGIGWNFGFIGATTMLDAAVIETQKAVVQGANDTIIALVSTICTFTAGFVIANLGWGVLAVLSAGVVLLALAALGFDRITAAQT</sequence>
<keyword evidence="3 4" id="KW-0472">Membrane</keyword>
<dbReference type="SUPFAM" id="SSF103473">
    <property type="entry name" value="MFS general substrate transporter"/>
    <property type="match status" value="1"/>
</dbReference>
<feature type="transmembrane region" description="Helical" evidence="4">
    <location>
        <begin position="12"/>
        <end position="32"/>
    </location>
</feature>
<dbReference type="InterPro" id="IPR036259">
    <property type="entry name" value="MFS_trans_sf"/>
</dbReference>
<dbReference type="PANTHER" id="PTHR23534">
    <property type="entry name" value="MFS PERMEASE"/>
    <property type="match status" value="1"/>
</dbReference>
<dbReference type="EMBL" id="JALIEB010000021">
    <property type="protein sequence ID" value="MCV3273875.1"/>
    <property type="molecule type" value="Genomic_DNA"/>
</dbReference>
<proteinExistence type="predicted"/>
<reference evidence="6 7" key="1">
    <citation type="submission" date="2022-04" db="EMBL/GenBank/DDBJ databases">
        <title>Roseobacter sp. WL0113 is a bacterium isolated from neritic sediment.</title>
        <authorList>
            <person name="Wang L."/>
            <person name="He W."/>
            <person name="Zhang D.-F."/>
        </authorList>
    </citation>
    <scope>NUCLEOTIDE SEQUENCE [LARGE SCALE GENOMIC DNA]</scope>
    <source>
        <strain evidence="6 7">WL0113</strain>
    </source>
</reference>
<protein>
    <submittedName>
        <fullName evidence="6">MFS transporter</fullName>
    </submittedName>
</protein>
<feature type="transmembrane region" description="Helical" evidence="4">
    <location>
        <begin position="306"/>
        <end position="333"/>
    </location>
</feature>
<feature type="transmembrane region" description="Helical" evidence="4">
    <location>
        <begin position="76"/>
        <end position="95"/>
    </location>
</feature>
<name>A0ABT3BK05_9RHOB</name>
<feature type="transmembrane region" description="Helical" evidence="4">
    <location>
        <begin position="101"/>
        <end position="121"/>
    </location>
</feature>
<feature type="transmembrane region" description="Helical" evidence="4">
    <location>
        <begin position="370"/>
        <end position="388"/>
    </location>
</feature>
<evidence type="ECO:0000256" key="2">
    <source>
        <dbReference type="ARBA" id="ARBA00022989"/>
    </source>
</evidence>
<feature type="transmembrane region" description="Helical" evidence="4">
    <location>
        <begin position="281"/>
        <end position="300"/>
    </location>
</feature>
<keyword evidence="1 4" id="KW-0812">Transmembrane</keyword>
<organism evidence="6 7">
    <name type="scientific">Roseobacter sinensis</name>
    <dbReference type="NCBI Taxonomy" id="2931391"/>
    <lineage>
        <taxon>Bacteria</taxon>
        <taxon>Pseudomonadati</taxon>
        <taxon>Pseudomonadota</taxon>
        <taxon>Alphaproteobacteria</taxon>
        <taxon>Rhodobacterales</taxon>
        <taxon>Roseobacteraceae</taxon>
        <taxon>Roseobacter</taxon>
    </lineage>
</organism>
<evidence type="ECO:0000313" key="7">
    <source>
        <dbReference type="Proteomes" id="UP001208690"/>
    </source>
</evidence>
<dbReference type="Proteomes" id="UP001208690">
    <property type="component" value="Unassembled WGS sequence"/>
</dbReference>
<evidence type="ECO:0000256" key="1">
    <source>
        <dbReference type="ARBA" id="ARBA00022692"/>
    </source>
</evidence>
<dbReference type="PROSITE" id="PS50850">
    <property type="entry name" value="MFS"/>
    <property type="match status" value="1"/>
</dbReference>
<dbReference type="InterPro" id="IPR020846">
    <property type="entry name" value="MFS_dom"/>
</dbReference>